<reference evidence="1" key="2">
    <citation type="journal article" date="2015" name="Data Brief">
        <title>Shoot transcriptome of the giant reed, Arundo donax.</title>
        <authorList>
            <person name="Barrero R.A."/>
            <person name="Guerrero F.D."/>
            <person name="Moolhuijzen P."/>
            <person name="Goolsby J.A."/>
            <person name="Tidwell J."/>
            <person name="Bellgard S.E."/>
            <person name="Bellgard M.I."/>
        </authorList>
    </citation>
    <scope>NUCLEOTIDE SEQUENCE</scope>
    <source>
        <tissue evidence="1">Shoot tissue taken approximately 20 cm above the soil surface</tissue>
    </source>
</reference>
<proteinExistence type="predicted"/>
<reference evidence="1" key="1">
    <citation type="submission" date="2014-09" db="EMBL/GenBank/DDBJ databases">
        <authorList>
            <person name="Magalhaes I.L.F."/>
            <person name="Oliveira U."/>
            <person name="Santos F.R."/>
            <person name="Vidigal T.H.D.A."/>
            <person name="Brescovit A.D."/>
            <person name="Santos A.J."/>
        </authorList>
    </citation>
    <scope>NUCLEOTIDE SEQUENCE</scope>
    <source>
        <tissue evidence="1">Shoot tissue taken approximately 20 cm above the soil surface</tissue>
    </source>
</reference>
<dbReference type="EMBL" id="GBRH01220037">
    <property type="protein sequence ID" value="JAD77858.1"/>
    <property type="molecule type" value="Transcribed_RNA"/>
</dbReference>
<sequence>MWISLCALVCLRLLFVAQMSVLFIIMHDVLQME</sequence>
<organism evidence="1">
    <name type="scientific">Arundo donax</name>
    <name type="common">Giant reed</name>
    <name type="synonym">Donax arundinaceus</name>
    <dbReference type="NCBI Taxonomy" id="35708"/>
    <lineage>
        <taxon>Eukaryota</taxon>
        <taxon>Viridiplantae</taxon>
        <taxon>Streptophyta</taxon>
        <taxon>Embryophyta</taxon>
        <taxon>Tracheophyta</taxon>
        <taxon>Spermatophyta</taxon>
        <taxon>Magnoliopsida</taxon>
        <taxon>Liliopsida</taxon>
        <taxon>Poales</taxon>
        <taxon>Poaceae</taxon>
        <taxon>PACMAD clade</taxon>
        <taxon>Arundinoideae</taxon>
        <taxon>Arundineae</taxon>
        <taxon>Arundo</taxon>
    </lineage>
</organism>
<name>A0A0A8XW12_ARUDO</name>
<protein>
    <submittedName>
        <fullName evidence="1">Uncharacterized protein</fullName>
    </submittedName>
</protein>
<evidence type="ECO:0000313" key="1">
    <source>
        <dbReference type="EMBL" id="JAD18149.1"/>
    </source>
</evidence>
<dbReference type="AlphaFoldDB" id="A0A0A8XW12"/>
<accession>A0A0A8XW12</accession>
<dbReference type="EMBL" id="GBRH01279746">
    <property type="protein sequence ID" value="JAD18149.1"/>
    <property type="molecule type" value="Transcribed_RNA"/>
</dbReference>